<protein>
    <submittedName>
        <fullName evidence="2">Uncharacterized protein</fullName>
    </submittedName>
</protein>
<sequence>MKKFIRNLVVVAVVSLILHGIWEFIQCGIFYTMEEQSVLEYYALMISAISGDVGISVGLYLILVFTSNDLNWLMKQRNRKDYVISILYALFVSFYFEIHALYYNRWGYSVQMPLFPGTNIGLVPVMQLLVLLPLSFMISRYIIKKAK</sequence>
<keyword evidence="1" id="KW-0812">Transmembrane</keyword>
<dbReference type="eggNOG" id="ENOG503091E">
    <property type="taxonomic scope" value="Bacteria"/>
</dbReference>
<dbReference type="Proteomes" id="UP000010880">
    <property type="component" value="Chromosome"/>
</dbReference>
<evidence type="ECO:0000313" key="3">
    <source>
        <dbReference type="Proteomes" id="UP000010880"/>
    </source>
</evidence>
<keyword evidence="3" id="KW-1185">Reference proteome</keyword>
<name>L0KAI9_HALHC</name>
<feature type="transmembrane region" description="Helical" evidence="1">
    <location>
        <begin position="82"/>
        <end position="102"/>
    </location>
</feature>
<accession>L0KAI9</accession>
<keyword evidence="1" id="KW-0472">Membrane</keyword>
<dbReference type="OrthoDB" id="2969855at2"/>
<feature type="transmembrane region" description="Helical" evidence="1">
    <location>
        <begin position="39"/>
        <end position="62"/>
    </location>
</feature>
<evidence type="ECO:0000313" key="2">
    <source>
        <dbReference type="EMBL" id="AGB42031.1"/>
    </source>
</evidence>
<proteinExistence type="predicted"/>
<dbReference type="HOGENOM" id="CLU_1765481_0_0_9"/>
<feature type="transmembrane region" description="Helical" evidence="1">
    <location>
        <begin position="122"/>
        <end position="143"/>
    </location>
</feature>
<keyword evidence="1" id="KW-1133">Transmembrane helix</keyword>
<organism evidence="2 3">
    <name type="scientific">Halobacteroides halobius (strain ATCC 35273 / DSM 5150 / MD-1)</name>
    <dbReference type="NCBI Taxonomy" id="748449"/>
    <lineage>
        <taxon>Bacteria</taxon>
        <taxon>Bacillati</taxon>
        <taxon>Bacillota</taxon>
        <taxon>Clostridia</taxon>
        <taxon>Halanaerobiales</taxon>
        <taxon>Halobacteroidaceae</taxon>
        <taxon>Halobacteroides</taxon>
    </lineage>
</organism>
<gene>
    <name evidence="2" type="ordered locus">Halha_2148</name>
</gene>
<dbReference type="AlphaFoldDB" id="L0KAI9"/>
<dbReference type="KEGG" id="hhl:Halha_2148"/>
<reference evidence="3" key="1">
    <citation type="submission" date="2012-02" db="EMBL/GenBank/DDBJ databases">
        <title>The complete genome of Halobacteroides halobius DSM 5150.</title>
        <authorList>
            <person name="Lucas S."/>
            <person name="Copeland A."/>
            <person name="Lapidus A."/>
            <person name="Glavina del Rio T."/>
            <person name="Dalin E."/>
            <person name="Tice H."/>
            <person name="Bruce D."/>
            <person name="Goodwin L."/>
            <person name="Pitluck S."/>
            <person name="Peters L."/>
            <person name="Mikhailova N."/>
            <person name="Gu W."/>
            <person name="Kyrpides N."/>
            <person name="Mavromatis K."/>
            <person name="Ivanova N."/>
            <person name="Brettin T."/>
            <person name="Detter J.C."/>
            <person name="Han C."/>
            <person name="Larimer F."/>
            <person name="Land M."/>
            <person name="Hauser L."/>
            <person name="Markowitz V."/>
            <person name="Cheng J.-F."/>
            <person name="Hugenholtz P."/>
            <person name="Woyke T."/>
            <person name="Wu D."/>
            <person name="Tindall B."/>
            <person name="Pomrenke H."/>
            <person name="Brambilla E."/>
            <person name="Klenk H.-P."/>
            <person name="Eisen J.A."/>
        </authorList>
    </citation>
    <scope>NUCLEOTIDE SEQUENCE [LARGE SCALE GENOMIC DNA]</scope>
    <source>
        <strain evidence="3">ATCC 35273 / DSM 5150 / MD-1</strain>
    </source>
</reference>
<dbReference type="STRING" id="748449.Halha_2148"/>
<evidence type="ECO:0000256" key="1">
    <source>
        <dbReference type="SAM" id="Phobius"/>
    </source>
</evidence>
<dbReference type="EMBL" id="CP003359">
    <property type="protein sequence ID" value="AGB42031.1"/>
    <property type="molecule type" value="Genomic_DNA"/>
</dbReference>